<dbReference type="OrthoDB" id="3860394at2759"/>
<feature type="region of interest" description="Disordered" evidence="1">
    <location>
        <begin position="212"/>
        <end position="244"/>
    </location>
</feature>
<dbReference type="Proteomes" id="UP000265663">
    <property type="component" value="Unassembled WGS sequence"/>
</dbReference>
<accession>A0A3M7M5F3</accession>
<dbReference type="EMBL" id="KE747818">
    <property type="protein sequence ID" value="RMZ69644.1"/>
    <property type="molecule type" value="Genomic_DNA"/>
</dbReference>
<evidence type="ECO:0000313" key="2">
    <source>
        <dbReference type="EMBL" id="RMZ69644.1"/>
    </source>
</evidence>
<sequence>MLIAGIILAPAAIATPPAIQDFADISCVISAAASAIGDPNNPNRGFGFNTVGGNGQMGTADLVNNITNTILRGKFQFDTNKPVDASVNNSTSPIQLPPTLPVTASVVKPSVLATTTPTLSNLTVNLTEPYMDYIQTIPDLCSSLIELGRNFHREMNAPVSEAIGGLEQCLTTFQTTLLEDDLITAPAVVRTIKASGCLAKAQTAWSRFLNLPSGDPSDADTLPSAPSGGGLMLRRGPDWRRPPPKAGQFYTHQELWNRTVPKPDQPNNGEARLNGVVVQQEEQHTQSGENARVGRPFVV</sequence>
<proteinExistence type="predicted"/>
<name>A0A3M7M5F3_9PLEO</name>
<gene>
    <name evidence="2" type="ORF">GMOD_00006479</name>
</gene>
<feature type="region of interest" description="Disordered" evidence="1">
    <location>
        <begin position="279"/>
        <end position="299"/>
    </location>
</feature>
<evidence type="ECO:0000256" key="1">
    <source>
        <dbReference type="SAM" id="MobiDB-lite"/>
    </source>
</evidence>
<organism evidence="2 3">
    <name type="scientific">Pyrenophora seminiperda CCB06</name>
    <dbReference type="NCBI Taxonomy" id="1302712"/>
    <lineage>
        <taxon>Eukaryota</taxon>
        <taxon>Fungi</taxon>
        <taxon>Dikarya</taxon>
        <taxon>Ascomycota</taxon>
        <taxon>Pezizomycotina</taxon>
        <taxon>Dothideomycetes</taxon>
        <taxon>Pleosporomycetidae</taxon>
        <taxon>Pleosporales</taxon>
        <taxon>Pleosporineae</taxon>
        <taxon>Pleosporaceae</taxon>
        <taxon>Pyrenophora</taxon>
    </lineage>
</organism>
<protein>
    <submittedName>
        <fullName evidence="2">Uncharacterized protein</fullName>
    </submittedName>
</protein>
<keyword evidence="3" id="KW-1185">Reference proteome</keyword>
<evidence type="ECO:0000313" key="3">
    <source>
        <dbReference type="Proteomes" id="UP000265663"/>
    </source>
</evidence>
<reference evidence="2 3" key="1">
    <citation type="journal article" date="2014" name="PLoS ONE">
        <title>De novo Genome Assembly of the Fungal Plant Pathogen Pyrenophora semeniperda.</title>
        <authorList>
            <person name="Soliai M.M."/>
            <person name="Meyer S.E."/>
            <person name="Udall J.A."/>
            <person name="Elzinga D.E."/>
            <person name="Hermansen R.A."/>
            <person name="Bodily P.M."/>
            <person name="Hart A.A."/>
            <person name="Coleman C.E."/>
        </authorList>
    </citation>
    <scope>NUCLEOTIDE SEQUENCE [LARGE SCALE GENOMIC DNA]</scope>
    <source>
        <strain evidence="2 3">CCB06</strain>
        <tissue evidence="2">Mycelium</tissue>
    </source>
</reference>
<dbReference type="AlphaFoldDB" id="A0A3M7M5F3"/>